<dbReference type="InterPro" id="IPR006048">
    <property type="entry name" value="A-amylase/branching_C"/>
</dbReference>
<dbReference type="Pfam" id="PF00128">
    <property type="entry name" value="Alpha-amylase"/>
    <property type="match status" value="1"/>
</dbReference>
<dbReference type="SUPFAM" id="SSF51011">
    <property type="entry name" value="Glycosyl hydrolase domain"/>
    <property type="match status" value="1"/>
</dbReference>
<evidence type="ECO:0000256" key="8">
    <source>
        <dbReference type="ARBA" id="ARBA00022837"/>
    </source>
</evidence>
<keyword evidence="16" id="KW-1185">Reference proteome</keyword>
<evidence type="ECO:0000259" key="14">
    <source>
        <dbReference type="PROSITE" id="PS51166"/>
    </source>
</evidence>
<evidence type="ECO:0000256" key="6">
    <source>
        <dbReference type="ARBA" id="ARBA00022723"/>
    </source>
</evidence>
<dbReference type="RefSeq" id="WP_184365407.1">
    <property type="nucleotide sequence ID" value="NZ_BAAAKM010000021.1"/>
</dbReference>
<dbReference type="GO" id="GO:0005975">
    <property type="term" value="P:carbohydrate metabolic process"/>
    <property type="evidence" value="ECO:0007669"/>
    <property type="project" value="InterPro"/>
</dbReference>
<feature type="domain" description="CBM20" evidence="14">
    <location>
        <begin position="511"/>
        <end position="604"/>
    </location>
</feature>
<feature type="chain" id="PRO_5032771064" description="Alpha-amylase" evidence="13">
    <location>
        <begin position="27"/>
        <end position="604"/>
    </location>
</feature>
<evidence type="ECO:0000256" key="13">
    <source>
        <dbReference type="SAM" id="SignalP"/>
    </source>
</evidence>
<evidence type="ECO:0000256" key="4">
    <source>
        <dbReference type="ARBA" id="ARBA00012595"/>
    </source>
</evidence>
<dbReference type="PROSITE" id="PS51166">
    <property type="entry name" value="CBM20"/>
    <property type="match status" value="1"/>
</dbReference>
<dbReference type="InterPro" id="IPR006046">
    <property type="entry name" value="Alpha_amylase"/>
</dbReference>
<evidence type="ECO:0000256" key="11">
    <source>
        <dbReference type="RuleBase" id="RU003615"/>
    </source>
</evidence>
<dbReference type="InterPro" id="IPR013783">
    <property type="entry name" value="Ig-like_fold"/>
</dbReference>
<dbReference type="Gene3D" id="2.60.40.10">
    <property type="entry name" value="Immunoglobulins"/>
    <property type="match status" value="1"/>
</dbReference>
<dbReference type="InterPro" id="IPR002044">
    <property type="entry name" value="CBM20"/>
</dbReference>
<dbReference type="SUPFAM" id="SSF51445">
    <property type="entry name" value="(Trans)glycosidases"/>
    <property type="match status" value="1"/>
</dbReference>
<sequence>MRTARLGALAGAVVLGTGLLTVPASATPREAAQAPPAAAQEGAADTIVHLFQWNWDSVAAECADFLGPAGYGGVQVSPPQEHVVIPFSEGGNYPWWQDYQPVSYQVDNTRRGTAEDFEDMVATCADNGVRIYVDAVINHMTGPQEETSTGSAGTEWKQYEHPDLFGDGSAAYAYDDFGPCYDTIENWNDKWEVQNCQLLDLADLDTGSPHVREQITRYLNELIAMGVGGFRVDASKHVAEDDMGAIIGALDEVPGFGGAPHVYHEVYGDQTVPYTAYTPYGQVTNFDYKRDIASGFANGNITGLTDMPDHGGLTSAESVVFVDNHDTQRYEPTLTYVDGDRYYLATAFMLAHPYGTPVVMSSYDFQGNDTEGPPSIGEVDGNPAGWITEDSDCASSDWVCEHRDEAVSGMVSFRNAVSGTGLTERAQDGSSRVAFDRGESGFAAFNASGQAWQLSAPTSLPDGDYDNAAGPGGATVSGGQVSATVPADGALALHVGGECGQDCGGNGGGPGEPGDPQTVTATVHTQFGQEVHVVGSTPELGSWNPADGAPLTTDSGTYPQWSGSVTIGPDTEWKLVKVWPDGGADWEPGANRVGPAASVTWGQR</sequence>
<comment type="cofactor">
    <cofactor evidence="2">
        <name>Ca(2+)</name>
        <dbReference type="ChEBI" id="CHEBI:29108"/>
    </cofactor>
</comment>
<dbReference type="InterPro" id="IPR006047">
    <property type="entry name" value="GH13_cat_dom"/>
</dbReference>
<evidence type="ECO:0000256" key="5">
    <source>
        <dbReference type="ARBA" id="ARBA00017303"/>
    </source>
</evidence>
<dbReference type="SUPFAM" id="SSF49452">
    <property type="entry name" value="Starch-binding domain-like"/>
    <property type="match status" value="1"/>
</dbReference>
<keyword evidence="6" id="KW-0479">Metal-binding</keyword>
<dbReference type="SMART" id="SM00632">
    <property type="entry name" value="Aamy_C"/>
    <property type="match status" value="1"/>
</dbReference>
<evidence type="ECO:0000256" key="1">
    <source>
        <dbReference type="ARBA" id="ARBA00000548"/>
    </source>
</evidence>
<keyword evidence="8" id="KW-0106">Calcium</keyword>
<evidence type="ECO:0000256" key="9">
    <source>
        <dbReference type="ARBA" id="ARBA00023277"/>
    </source>
</evidence>
<dbReference type="PANTHER" id="PTHR43447">
    <property type="entry name" value="ALPHA-AMYLASE"/>
    <property type="match status" value="1"/>
</dbReference>
<gene>
    <name evidence="15" type="ORF">HNR07_002929</name>
</gene>
<keyword evidence="10 12" id="KW-0326">Glycosidase</keyword>
<comment type="catalytic activity">
    <reaction evidence="1 12">
        <text>Endohydrolysis of (1-&gt;4)-alpha-D-glucosidic linkages in polysaccharides containing three or more (1-&gt;4)-alpha-linked D-glucose units.</text>
        <dbReference type="EC" id="3.2.1.1"/>
    </reaction>
</comment>
<dbReference type="InterPro" id="IPR013784">
    <property type="entry name" value="Carb-bd-like_fold"/>
</dbReference>
<evidence type="ECO:0000313" key="16">
    <source>
        <dbReference type="Proteomes" id="UP000579647"/>
    </source>
</evidence>
<evidence type="ECO:0000256" key="7">
    <source>
        <dbReference type="ARBA" id="ARBA00022801"/>
    </source>
</evidence>
<dbReference type="Gene3D" id="2.60.40.1180">
    <property type="entry name" value="Golgi alpha-mannosidase II"/>
    <property type="match status" value="1"/>
</dbReference>
<dbReference type="Gene3D" id="3.20.20.80">
    <property type="entry name" value="Glycosidases"/>
    <property type="match status" value="1"/>
</dbReference>
<evidence type="ECO:0000313" key="15">
    <source>
        <dbReference type="EMBL" id="MBB5491792.1"/>
    </source>
</evidence>
<dbReference type="SMART" id="SM00642">
    <property type="entry name" value="Aamy"/>
    <property type="match status" value="1"/>
</dbReference>
<evidence type="ECO:0000256" key="10">
    <source>
        <dbReference type="ARBA" id="ARBA00023295"/>
    </source>
</evidence>
<dbReference type="AlphaFoldDB" id="A0A840W6W6"/>
<dbReference type="GO" id="GO:0046872">
    <property type="term" value="F:metal ion binding"/>
    <property type="evidence" value="ECO:0007669"/>
    <property type="project" value="UniProtKB-KW"/>
</dbReference>
<dbReference type="Pfam" id="PF02806">
    <property type="entry name" value="Alpha-amylase_C"/>
    <property type="match status" value="1"/>
</dbReference>
<name>A0A840W6W6_9ACTN</name>
<keyword evidence="9 12" id="KW-0119">Carbohydrate metabolism</keyword>
<evidence type="ECO:0000256" key="12">
    <source>
        <dbReference type="RuleBase" id="RU361134"/>
    </source>
</evidence>
<comment type="caution">
    <text evidence="15">The sequence shown here is derived from an EMBL/GenBank/DDBJ whole genome shotgun (WGS) entry which is preliminary data.</text>
</comment>
<keyword evidence="7 12" id="KW-0378">Hydrolase</keyword>
<organism evidence="15 16">
    <name type="scientific">Nocardiopsis metallicus</name>
    <dbReference type="NCBI Taxonomy" id="179819"/>
    <lineage>
        <taxon>Bacteria</taxon>
        <taxon>Bacillati</taxon>
        <taxon>Actinomycetota</taxon>
        <taxon>Actinomycetes</taxon>
        <taxon>Streptosporangiales</taxon>
        <taxon>Nocardiopsidaceae</taxon>
        <taxon>Nocardiopsis</taxon>
    </lineage>
</organism>
<comment type="similarity">
    <text evidence="3 11">Belongs to the glycosyl hydrolase 13 family.</text>
</comment>
<evidence type="ECO:0000256" key="2">
    <source>
        <dbReference type="ARBA" id="ARBA00001913"/>
    </source>
</evidence>
<dbReference type="CDD" id="cd11317">
    <property type="entry name" value="AmyAc_bac_euk_AmyA"/>
    <property type="match status" value="1"/>
</dbReference>
<feature type="signal peptide" evidence="13">
    <location>
        <begin position="1"/>
        <end position="26"/>
    </location>
</feature>
<dbReference type="Pfam" id="PF00686">
    <property type="entry name" value="CBM_20"/>
    <property type="match status" value="1"/>
</dbReference>
<dbReference type="GO" id="GO:2001070">
    <property type="term" value="F:starch binding"/>
    <property type="evidence" value="ECO:0007669"/>
    <property type="project" value="InterPro"/>
</dbReference>
<dbReference type="PRINTS" id="PR00110">
    <property type="entry name" value="ALPHAAMYLASE"/>
</dbReference>
<dbReference type="CDD" id="cd05467">
    <property type="entry name" value="CBM20"/>
    <property type="match status" value="1"/>
</dbReference>
<accession>A0A840W6W6</accession>
<protein>
    <recommendedName>
        <fullName evidence="5 12">Alpha-amylase</fullName>
        <ecNumber evidence="4 12">3.2.1.1</ecNumber>
    </recommendedName>
</protein>
<dbReference type="Proteomes" id="UP000579647">
    <property type="component" value="Unassembled WGS sequence"/>
</dbReference>
<dbReference type="InterPro" id="IPR017853">
    <property type="entry name" value="GH"/>
</dbReference>
<evidence type="ECO:0000256" key="3">
    <source>
        <dbReference type="ARBA" id="ARBA00008061"/>
    </source>
</evidence>
<dbReference type="EC" id="3.2.1.1" evidence="4 12"/>
<proteinExistence type="inferred from homology"/>
<dbReference type="GO" id="GO:0004556">
    <property type="term" value="F:alpha-amylase activity"/>
    <property type="evidence" value="ECO:0007669"/>
    <property type="project" value="UniProtKB-UniRule"/>
</dbReference>
<dbReference type="EMBL" id="JACHDO010000001">
    <property type="protein sequence ID" value="MBB5491792.1"/>
    <property type="molecule type" value="Genomic_DNA"/>
</dbReference>
<dbReference type="SMART" id="SM01065">
    <property type="entry name" value="CBM_2"/>
    <property type="match status" value="1"/>
</dbReference>
<keyword evidence="13" id="KW-0732">Signal</keyword>
<dbReference type="InterPro" id="IPR013780">
    <property type="entry name" value="Glyco_hydro_b"/>
</dbReference>
<dbReference type="InterPro" id="IPR031319">
    <property type="entry name" value="A-amylase_C"/>
</dbReference>
<reference evidence="15 16" key="1">
    <citation type="submission" date="2020-08" db="EMBL/GenBank/DDBJ databases">
        <title>Sequencing the genomes of 1000 actinobacteria strains.</title>
        <authorList>
            <person name="Klenk H.-P."/>
        </authorList>
    </citation>
    <scope>NUCLEOTIDE SEQUENCE [LARGE SCALE GENOMIC DNA]</scope>
    <source>
        <strain evidence="15 16">DSM 44598</strain>
    </source>
</reference>